<dbReference type="InterPro" id="IPR015421">
    <property type="entry name" value="PyrdxlP-dep_Trfase_major"/>
</dbReference>
<dbReference type="Gene3D" id="1.10.10.10">
    <property type="entry name" value="Winged helix-like DNA-binding domain superfamily/Winged helix DNA-binding domain"/>
    <property type="match status" value="1"/>
</dbReference>
<keyword evidence="4" id="KW-0238">DNA-binding</keyword>
<dbReference type="Gene3D" id="3.40.640.10">
    <property type="entry name" value="Type I PLP-dependent aspartate aminotransferase-like (Major domain)"/>
    <property type="match status" value="1"/>
</dbReference>
<sequence length="356" mass="40715">MKSYILTKPLSRSLYEQIREDIITKEIAPHTRLPSKRELASHLKVSLITVEHALDQLEAEGYIEARTRSGTYVLPQPSYKKQSEPFEIKWLEEEPAAPVSDFPGSLWYRTLRHVITTESDRLLQKSPSKGCARLRNAIAAYLFESRGMKVQPSQVIVSSGAESLYQIVLRMFDSIESIAIEDPCYQQIPRIYAAHHIHVHPLPILEDGIESEALNGCQANILHVTPFLSVPSGFTASASKRHEYLEWAYRNKAYILEDDYNSEFFQSGPPLPTLYSLDHNHQVIYMNTFSKSLSPSLRAGYMVLPEHLLDLYEEKAGMFSNTVPLLEQYTLAEFISNGSFERLLSRKRRNQSRPLK</sequence>
<reference evidence="7 8" key="1">
    <citation type="submission" date="2016-11" db="EMBL/GenBank/DDBJ databases">
        <title>Description of two novel members of the family Erysipelotrichaceae: Ileibacterium lipovorans gen. nov., sp. nov. and Dubosiella newyorkensis, gen. nov., sp. nov.</title>
        <authorList>
            <person name="Cox L.M."/>
            <person name="Sohn J."/>
            <person name="Tyrrell K.L."/>
            <person name="Citron D.M."/>
            <person name="Lawson P.A."/>
            <person name="Patel N.B."/>
            <person name="Iizumi T."/>
            <person name="Perez-Perez G.I."/>
            <person name="Goldstein E.J."/>
            <person name="Blaser M.J."/>
        </authorList>
    </citation>
    <scope>NUCLEOTIDE SEQUENCE [LARGE SCALE GENOMIC DNA]</scope>
    <source>
        <strain evidence="7 8">NYU-BL-A3</strain>
    </source>
</reference>
<dbReference type="AlphaFoldDB" id="A0A1U7NEC3"/>
<evidence type="ECO:0000313" key="7">
    <source>
        <dbReference type="EMBL" id="OLU37906.1"/>
    </source>
</evidence>
<keyword evidence="3" id="KW-0805">Transcription regulation</keyword>
<evidence type="ECO:0000256" key="1">
    <source>
        <dbReference type="ARBA" id="ARBA00005384"/>
    </source>
</evidence>
<comment type="caution">
    <text evidence="7">The sequence shown here is derived from an EMBL/GenBank/DDBJ whole genome shotgun (WGS) entry which is preliminary data.</text>
</comment>
<evidence type="ECO:0000256" key="5">
    <source>
        <dbReference type="ARBA" id="ARBA00023163"/>
    </source>
</evidence>
<dbReference type="PROSITE" id="PS50949">
    <property type="entry name" value="HTH_GNTR"/>
    <property type="match status" value="1"/>
</dbReference>
<dbReference type="InterPro" id="IPR051446">
    <property type="entry name" value="HTH_trans_reg/aminotransferase"/>
</dbReference>
<dbReference type="EMBL" id="MPJW01000186">
    <property type="protein sequence ID" value="OLU37906.1"/>
    <property type="molecule type" value="Genomic_DNA"/>
</dbReference>
<protein>
    <recommendedName>
        <fullName evidence="6">HTH gntR-type domain-containing protein</fullName>
    </recommendedName>
</protein>
<dbReference type="SUPFAM" id="SSF53383">
    <property type="entry name" value="PLP-dependent transferases"/>
    <property type="match status" value="1"/>
</dbReference>
<organism evidence="7 8">
    <name type="scientific">Ileibacterium valens</name>
    <dbReference type="NCBI Taxonomy" id="1862668"/>
    <lineage>
        <taxon>Bacteria</taxon>
        <taxon>Bacillati</taxon>
        <taxon>Bacillota</taxon>
        <taxon>Erysipelotrichia</taxon>
        <taxon>Erysipelotrichales</taxon>
        <taxon>Erysipelotrichaceae</taxon>
        <taxon>Ileibacterium</taxon>
    </lineage>
</organism>
<dbReference type="PRINTS" id="PR00035">
    <property type="entry name" value="HTHGNTR"/>
</dbReference>
<name>A0A1U7NEC3_9FIRM</name>
<dbReference type="CDD" id="cd00609">
    <property type="entry name" value="AAT_like"/>
    <property type="match status" value="1"/>
</dbReference>
<dbReference type="OrthoDB" id="9808770at2"/>
<dbReference type="RefSeq" id="WP_075820480.1">
    <property type="nucleotide sequence ID" value="NZ_CAJUTZ010000006.1"/>
</dbReference>
<evidence type="ECO:0000256" key="2">
    <source>
        <dbReference type="ARBA" id="ARBA00022898"/>
    </source>
</evidence>
<dbReference type="InterPro" id="IPR004839">
    <property type="entry name" value="Aminotransferase_I/II_large"/>
</dbReference>
<feature type="domain" description="HTH gntR-type" evidence="6">
    <location>
        <begin position="8"/>
        <end position="76"/>
    </location>
</feature>
<dbReference type="GeneID" id="82203365"/>
<dbReference type="GO" id="GO:0030170">
    <property type="term" value="F:pyridoxal phosphate binding"/>
    <property type="evidence" value="ECO:0007669"/>
    <property type="project" value="InterPro"/>
</dbReference>
<dbReference type="SUPFAM" id="SSF46785">
    <property type="entry name" value="Winged helix' DNA-binding domain"/>
    <property type="match status" value="1"/>
</dbReference>
<accession>A0A1U7NEC3</accession>
<dbReference type="SMART" id="SM00345">
    <property type="entry name" value="HTH_GNTR"/>
    <property type="match status" value="1"/>
</dbReference>
<gene>
    <name evidence="7" type="ORF">BO222_09335</name>
</gene>
<dbReference type="InterPro" id="IPR000524">
    <property type="entry name" value="Tscrpt_reg_HTH_GntR"/>
</dbReference>
<dbReference type="Pfam" id="PF00392">
    <property type="entry name" value="GntR"/>
    <property type="match status" value="1"/>
</dbReference>
<evidence type="ECO:0000256" key="3">
    <source>
        <dbReference type="ARBA" id="ARBA00023015"/>
    </source>
</evidence>
<proteinExistence type="inferred from homology"/>
<keyword evidence="5" id="KW-0804">Transcription</keyword>
<keyword evidence="8" id="KW-1185">Reference proteome</keyword>
<dbReference type="GO" id="GO:0003700">
    <property type="term" value="F:DNA-binding transcription factor activity"/>
    <property type="evidence" value="ECO:0007669"/>
    <property type="project" value="InterPro"/>
</dbReference>
<dbReference type="InterPro" id="IPR036390">
    <property type="entry name" value="WH_DNA-bd_sf"/>
</dbReference>
<dbReference type="GO" id="GO:0003677">
    <property type="term" value="F:DNA binding"/>
    <property type="evidence" value="ECO:0007669"/>
    <property type="project" value="UniProtKB-KW"/>
</dbReference>
<evidence type="ECO:0000256" key="4">
    <source>
        <dbReference type="ARBA" id="ARBA00023125"/>
    </source>
</evidence>
<dbReference type="PANTHER" id="PTHR46577:SF1">
    <property type="entry name" value="HTH-TYPE TRANSCRIPTIONAL REGULATORY PROTEIN GABR"/>
    <property type="match status" value="1"/>
</dbReference>
<comment type="similarity">
    <text evidence="1">In the C-terminal section; belongs to the class-I pyridoxal-phosphate-dependent aminotransferase family.</text>
</comment>
<dbReference type="CDD" id="cd07377">
    <property type="entry name" value="WHTH_GntR"/>
    <property type="match status" value="1"/>
</dbReference>
<dbReference type="PANTHER" id="PTHR46577">
    <property type="entry name" value="HTH-TYPE TRANSCRIPTIONAL REGULATORY PROTEIN GABR"/>
    <property type="match status" value="1"/>
</dbReference>
<evidence type="ECO:0000313" key="8">
    <source>
        <dbReference type="Proteomes" id="UP000186341"/>
    </source>
</evidence>
<dbReference type="Proteomes" id="UP000186341">
    <property type="component" value="Unassembled WGS sequence"/>
</dbReference>
<evidence type="ECO:0000259" key="6">
    <source>
        <dbReference type="PROSITE" id="PS50949"/>
    </source>
</evidence>
<dbReference type="InterPro" id="IPR036388">
    <property type="entry name" value="WH-like_DNA-bd_sf"/>
</dbReference>
<dbReference type="Pfam" id="PF00155">
    <property type="entry name" value="Aminotran_1_2"/>
    <property type="match status" value="1"/>
</dbReference>
<dbReference type="InterPro" id="IPR015424">
    <property type="entry name" value="PyrdxlP-dep_Trfase"/>
</dbReference>
<keyword evidence="2" id="KW-0663">Pyridoxal phosphate</keyword>